<keyword evidence="3 7" id="KW-0479">Metal-binding</keyword>
<reference evidence="8 9" key="1">
    <citation type="submission" date="2020-07" db="EMBL/GenBank/DDBJ databases">
        <title>Genome of Haloechinothrix sp.</title>
        <authorList>
            <person name="Tang S.-K."/>
            <person name="Yang L."/>
            <person name="Zhu W.-Y."/>
        </authorList>
    </citation>
    <scope>NUCLEOTIDE SEQUENCE [LARGE SCALE GENOMIC DNA]</scope>
    <source>
        <strain evidence="8 9">YIM 98757</strain>
    </source>
</reference>
<dbReference type="FunFam" id="1.10.630.10:FF:000018">
    <property type="entry name" value="Cytochrome P450 monooxygenase"/>
    <property type="match status" value="1"/>
</dbReference>
<dbReference type="InterPro" id="IPR017972">
    <property type="entry name" value="Cyt_P450_CS"/>
</dbReference>
<evidence type="ECO:0000313" key="8">
    <source>
        <dbReference type="EMBL" id="MBA0125271.1"/>
    </source>
</evidence>
<evidence type="ECO:0000256" key="3">
    <source>
        <dbReference type="ARBA" id="ARBA00022723"/>
    </source>
</evidence>
<evidence type="ECO:0000313" key="9">
    <source>
        <dbReference type="Proteomes" id="UP000582974"/>
    </source>
</evidence>
<dbReference type="Gene3D" id="1.10.630.10">
    <property type="entry name" value="Cytochrome P450"/>
    <property type="match status" value="1"/>
</dbReference>
<dbReference type="GO" id="GO:0020037">
    <property type="term" value="F:heme binding"/>
    <property type="evidence" value="ECO:0007669"/>
    <property type="project" value="InterPro"/>
</dbReference>
<evidence type="ECO:0000256" key="6">
    <source>
        <dbReference type="ARBA" id="ARBA00023033"/>
    </source>
</evidence>
<evidence type="ECO:0000256" key="5">
    <source>
        <dbReference type="ARBA" id="ARBA00023004"/>
    </source>
</evidence>
<dbReference type="CDD" id="cd20625">
    <property type="entry name" value="CYP164-like"/>
    <property type="match status" value="1"/>
</dbReference>
<dbReference type="PANTHER" id="PTHR46696:SF1">
    <property type="entry name" value="CYTOCHROME P450 YJIB-RELATED"/>
    <property type="match status" value="1"/>
</dbReference>
<dbReference type="SUPFAM" id="SSF48264">
    <property type="entry name" value="Cytochrome P450"/>
    <property type="match status" value="1"/>
</dbReference>
<dbReference type="RefSeq" id="WP_180892086.1">
    <property type="nucleotide sequence ID" value="NZ_JACCKD010000002.1"/>
</dbReference>
<name>A0A838A9D4_9PSEU</name>
<accession>A0A838A9D4</accession>
<dbReference type="InterPro" id="IPR036396">
    <property type="entry name" value="Cyt_P450_sf"/>
</dbReference>
<dbReference type="GO" id="GO:0004497">
    <property type="term" value="F:monooxygenase activity"/>
    <property type="evidence" value="ECO:0007669"/>
    <property type="project" value="UniProtKB-KW"/>
</dbReference>
<comment type="caution">
    <text evidence="8">The sequence shown here is derived from an EMBL/GenBank/DDBJ whole genome shotgun (WGS) entry which is preliminary data.</text>
</comment>
<evidence type="ECO:0000256" key="7">
    <source>
        <dbReference type="RuleBase" id="RU000461"/>
    </source>
</evidence>
<dbReference type="PROSITE" id="PS00086">
    <property type="entry name" value="CYTOCHROME_P450"/>
    <property type="match status" value="1"/>
</dbReference>
<comment type="similarity">
    <text evidence="1 7">Belongs to the cytochrome P450 family.</text>
</comment>
<keyword evidence="2 7" id="KW-0349">Heme</keyword>
<dbReference type="Pfam" id="PF00067">
    <property type="entry name" value="p450"/>
    <property type="match status" value="1"/>
</dbReference>
<dbReference type="Proteomes" id="UP000582974">
    <property type="component" value="Unassembled WGS sequence"/>
</dbReference>
<dbReference type="PRINTS" id="PR00359">
    <property type="entry name" value="BP450"/>
</dbReference>
<dbReference type="GO" id="GO:0005506">
    <property type="term" value="F:iron ion binding"/>
    <property type="evidence" value="ECO:0007669"/>
    <property type="project" value="InterPro"/>
</dbReference>
<gene>
    <name evidence="8" type="ORF">H0B56_06925</name>
</gene>
<protein>
    <submittedName>
        <fullName evidence="8">Cytochrome P450</fullName>
    </submittedName>
</protein>
<dbReference type="GO" id="GO:0016705">
    <property type="term" value="F:oxidoreductase activity, acting on paired donors, with incorporation or reduction of molecular oxygen"/>
    <property type="evidence" value="ECO:0007669"/>
    <property type="project" value="InterPro"/>
</dbReference>
<dbReference type="PANTHER" id="PTHR46696">
    <property type="entry name" value="P450, PUTATIVE (EUROFUNG)-RELATED"/>
    <property type="match status" value="1"/>
</dbReference>
<keyword evidence="9" id="KW-1185">Reference proteome</keyword>
<dbReference type="InterPro" id="IPR001128">
    <property type="entry name" value="Cyt_P450"/>
</dbReference>
<keyword evidence="6 7" id="KW-0503">Monooxygenase</keyword>
<dbReference type="PRINTS" id="PR00385">
    <property type="entry name" value="P450"/>
</dbReference>
<evidence type="ECO:0000256" key="1">
    <source>
        <dbReference type="ARBA" id="ARBA00010617"/>
    </source>
</evidence>
<proteinExistence type="inferred from homology"/>
<keyword evidence="5 7" id="KW-0408">Iron</keyword>
<evidence type="ECO:0000256" key="4">
    <source>
        <dbReference type="ARBA" id="ARBA00023002"/>
    </source>
</evidence>
<dbReference type="AlphaFoldDB" id="A0A838A9D4"/>
<dbReference type="EMBL" id="JACCKD010000002">
    <property type="protein sequence ID" value="MBA0125271.1"/>
    <property type="molecule type" value="Genomic_DNA"/>
</dbReference>
<organism evidence="8 9">
    <name type="scientific">Haloechinothrix aidingensis</name>
    <dbReference type="NCBI Taxonomy" id="2752311"/>
    <lineage>
        <taxon>Bacteria</taxon>
        <taxon>Bacillati</taxon>
        <taxon>Actinomycetota</taxon>
        <taxon>Actinomycetes</taxon>
        <taxon>Pseudonocardiales</taxon>
        <taxon>Pseudonocardiaceae</taxon>
        <taxon>Haloechinothrix</taxon>
    </lineage>
</organism>
<sequence length="412" mass="45297">MNGQARAAHPTDEPLFNPFAEGFTDDPYPHYAVLRDRAPVYEHPLGFWVLSRHEEVSELLRSGNSVEERNAGPGPMRDVIAGSYGDRAPRMNGMSILDLDPPAHTRLRRLVAKAFTPRAIEALRPRIRELVDELVEPVIGEGEVDLVRTVAFPLPFAVISEMMGMPRVDVARLRDLTGTLVRSLEPVADPEMLEAIVAADDEVMRMIADIIAWKRRNRGDDLLTALIDAEEDGDSLSDDELVAQVALLFIAGHETTVNLIGGGALALLRHPGQLARLRAEPDLLPTAVEELLRYDSPVQSSRRITVRPHRAAGVEIPEGAFVMAALASANRDERQWGEDADRVRLDRPHPHRHVSFGAGVHHCLGASLARVEAQIALEKLVTRTGDLALTGEVAWNGRINLRGPAHLPVAVR</sequence>
<keyword evidence="4 7" id="KW-0560">Oxidoreductase</keyword>
<evidence type="ECO:0000256" key="2">
    <source>
        <dbReference type="ARBA" id="ARBA00022617"/>
    </source>
</evidence>
<dbReference type="InterPro" id="IPR002397">
    <property type="entry name" value="Cyt_P450_B"/>
</dbReference>